<feature type="compositionally biased region" description="Low complexity" evidence="1">
    <location>
        <begin position="113"/>
        <end position="137"/>
    </location>
</feature>
<sequence>MLKRHVILALALAAATGAHQATAQIGGEWEAPANLPPDGFTGVQFVDDRGCVFVRAGLKGDTQWIPRVTRSSQQVCGQTPSFRTTAIDAPATTRVVSTEDASPAPAPARERQPAPQTSAARPPDTTATPARNPRPLTEAPARTPKTATRPAVETRYATSAFDMPSPAPKATIPDRISSRAWIVPTHVWEGRVAGGDLAIPPGYQPVWTDGRLNRWRAWQKVPGQAATQQIWTSTVPRSAVPADAAPTLTPPVITGRVQAPTPPAPDGFRRLTTHPMYD</sequence>
<feature type="region of interest" description="Disordered" evidence="1">
    <location>
        <begin position="248"/>
        <end position="278"/>
    </location>
</feature>
<accession>A0A2T6ASC9</accession>
<feature type="signal peptide" evidence="2">
    <location>
        <begin position="1"/>
        <end position="23"/>
    </location>
</feature>
<gene>
    <name evidence="3" type="ORF">C8N44_11599</name>
</gene>
<reference evidence="3 4" key="1">
    <citation type="submission" date="2018-04" db="EMBL/GenBank/DDBJ databases">
        <title>Genomic Encyclopedia of Archaeal and Bacterial Type Strains, Phase II (KMG-II): from individual species to whole genera.</title>
        <authorList>
            <person name="Goeker M."/>
        </authorList>
    </citation>
    <scope>NUCLEOTIDE SEQUENCE [LARGE SCALE GENOMIC DNA]</scope>
    <source>
        <strain evidence="3 4">DSM 29329</strain>
    </source>
</reference>
<comment type="caution">
    <text evidence="3">The sequence shown here is derived from an EMBL/GenBank/DDBJ whole genome shotgun (WGS) entry which is preliminary data.</text>
</comment>
<name>A0A2T6ASC9_9RHOB</name>
<proteinExistence type="predicted"/>
<organism evidence="3 4">
    <name type="scientific">Allosediminivita pacifica</name>
    <dbReference type="NCBI Taxonomy" id="1267769"/>
    <lineage>
        <taxon>Bacteria</taxon>
        <taxon>Pseudomonadati</taxon>
        <taxon>Pseudomonadota</taxon>
        <taxon>Alphaproteobacteria</taxon>
        <taxon>Rhodobacterales</taxon>
        <taxon>Paracoccaceae</taxon>
        <taxon>Allosediminivita</taxon>
    </lineage>
</organism>
<feature type="chain" id="PRO_5015766773" evidence="2">
    <location>
        <begin position="24"/>
        <end position="278"/>
    </location>
</feature>
<dbReference type="EMBL" id="QBKN01000015">
    <property type="protein sequence ID" value="PTX46731.1"/>
    <property type="molecule type" value="Genomic_DNA"/>
</dbReference>
<keyword evidence="2" id="KW-0732">Signal</keyword>
<evidence type="ECO:0000256" key="2">
    <source>
        <dbReference type="SAM" id="SignalP"/>
    </source>
</evidence>
<evidence type="ECO:0000313" key="4">
    <source>
        <dbReference type="Proteomes" id="UP000244069"/>
    </source>
</evidence>
<evidence type="ECO:0000313" key="3">
    <source>
        <dbReference type="EMBL" id="PTX46731.1"/>
    </source>
</evidence>
<dbReference type="AlphaFoldDB" id="A0A2T6ASC9"/>
<evidence type="ECO:0000256" key="1">
    <source>
        <dbReference type="SAM" id="MobiDB-lite"/>
    </source>
</evidence>
<protein>
    <submittedName>
        <fullName evidence="3">Uncharacterized protein</fullName>
    </submittedName>
</protein>
<dbReference type="Proteomes" id="UP000244069">
    <property type="component" value="Unassembled WGS sequence"/>
</dbReference>
<keyword evidence="4" id="KW-1185">Reference proteome</keyword>
<feature type="region of interest" description="Disordered" evidence="1">
    <location>
        <begin position="81"/>
        <end position="171"/>
    </location>
</feature>
<dbReference type="OrthoDB" id="7843142at2"/>
<dbReference type="RefSeq" id="WP_107977225.1">
    <property type="nucleotide sequence ID" value="NZ_BMEZ01000016.1"/>
</dbReference>